<name>A0A109MUZ1_9BACI</name>
<evidence type="ECO:0000313" key="2">
    <source>
        <dbReference type="EMBL" id="KWW15902.1"/>
    </source>
</evidence>
<evidence type="ECO:0000313" key="3">
    <source>
        <dbReference type="Proteomes" id="UP000064189"/>
    </source>
</evidence>
<dbReference type="EMBL" id="LNNH01000038">
    <property type="protein sequence ID" value="KWW15902.1"/>
    <property type="molecule type" value="Genomic_DNA"/>
</dbReference>
<comment type="caution">
    <text evidence="2">The sequence shown here is derived from an EMBL/GenBank/DDBJ whole genome shotgun (WGS) entry which is preliminary data.</text>
</comment>
<evidence type="ECO:0000256" key="1">
    <source>
        <dbReference type="SAM" id="Phobius"/>
    </source>
</evidence>
<proteinExistence type="predicted"/>
<reference evidence="2 3" key="1">
    <citation type="submission" date="2015-11" db="EMBL/GenBank/DDBJ databases">
        <title>Genome Sequence of Bacillus simplex strain VanAntwerpen2.</title>
        <authorList>
            <person name="Couger M.B."/>
        </authorList>
    </citation>
    <scope>NUCLEOTIDE SEQUENCE [LARGE SCALE GENOMIC DNA]</scope>
    <source>
        <strain evidence="2 3">VanAntwerpen02</strain>
    </source>
</reference>
<sequence>MDFSLIYPNSSIDAKILWISWLFARFTGAIFISFPTSFLGHSLDKLLIRCNIALFKAGGILYG</sequence>
<keyword evidence="3" id="KW-1185">Reference proteome</keyword>
<dbReference type="AlphaFoldDB" id="A0A109MUZ1"/>
<protein>
    <submittedName>
        <fullName evidence="2">Uncharacterized protein</fullName>
    </submittedName>
</protein>
<feature type="transmembrane region" description="Helical" evidence="1">
    <location>
        <begin position="16"/>
        <end position="39"/>
    </location>
</feature>
<gene>
    <name evidence="2" type="ORF">AS888_07600</name>
</gene>
<keyword evidence="1" id="KW-0472">Membrane</keyword>
<dbReference type="Proteomes" id="UP000064189">
    <property type="component" value="Unassembled WGS sequence"/>
</dbReference>
<accession>A0A109MUZ1</accession>
<organism evidence="2 3">
    <name type="scientific">Peribacillus simplex</name>
    <dbReference type="NCBI Taxonomy" id="1478"/>
    <lineage>
        <taxon>Bacteria</taxon>
        <taxon>Bacillati</taxon>
        <taxon>Bacillota</taxon>
        <taxon>Bacilli</taxon>
        <taxon>Bacillales</taxon>
        <taxon>Bacillaceae</taxon>
        <taxon>Peribacillus</taxon>
    </lineage>
</organism>
<keyword evidence="1" id="KW-1133">Transmembrane helix</keyword>
<keyword evidence="1" id="KW-0812">Transmembrane</keyword>